<dbReference type="Gene3D" id="3.40.50.720">
    <property type="entry name" value="NAD(P)-binding Rossmann-like Domain"/>
    <property type="match status" value="1"/>
</dbReference>
<dbReference type="PANTHER" id="PTHR43669:SF3">
    <property type="entry name" value="ALCOHOL DEHYDROGENASE, PUTATIVE (AFU_ORTHOLOGUE AFUA_3G03445)-RELATED"/>
    <property type="match status" value="1"/>
</dbReference>
<evidence type="ECO:0000256" key="2">
    <source>
        <dbReference type="ARBA" id="ARBA00023002"/>
    </source>
</evidence>
<dbReference type="RefSeq" id="WP_098503937.1">
    <property type="nucleotide sequence ID" value="NZ_PDJQ01000001.1"/>
</dbReference>
<dbReference type="SUPFAM" id="SSF51735">
    <property type="entry name" value="NAD(P)-binding Rossmann-fold domains"/>
    <property type="match status" value="1"/>
</dbReference>
<evidence type="ECO:0000256" key="1">
    <source>
        <dbReference type="ARBA" id="ARBA00006484"/>
    </source>
</evidence>
<gene>
    <name evidence="3" type="ORF">A9A59_1794</name>
</gene>
<name>A0A2A9HHE2_TEPT2</name>
<sequence>MAFTVNPDKFRFPPEFSAGVKGKRVLISGAGKDGGLGQSFALAAGLNGAESVAVHFHSSYDDGLDLVEYLRSQGVNAFPLQADVTNMGDLWASRSYVIEKMGGIPNLVICNSGLTEKGYSFGRSLREIEGESMAMRRARVRQAFINNLTETRLVLDTKIDGFMAMTHLWSGEAVYANEPIEFVYISSRQAIDPGVSVPGYAIANWAVLQLPKVLQVNLGRSAELVSAFSVLYPFVRTGMTNEYAENPKVFGRWQPRMLETHEAAEGFMQLLSQPKEVTNQGMFEAIVEPLPEKGEKAVKFTWKQVRFDIKEELTPFSAERPLEFV</sequence>
<accession>A0A2A9HHE2</accession>
<evidence type="ECO:0000313" key="4">
    <source>
        <dbReference type="Proteomes" id="UP000223071"/>
    </source>
</evidence>
<dbReference type="AlphaFoldDB" id="A0A2A9HHE2"/>
<dbReference type="InterPro" id="IPR002347">
    <property type="entry name" value="SDR_fam"/>
</dbReference>
<dbReference type="InterPro" id="IPR036291">
    <property type="entry name" value="NAD(P)-bd_dom_sf"/>
</dbReference>
<reference evidence="3 4" key="1">
    <citation type="submission" date="2017-09" db="EMBL/GenBank/DDBJ databases">
        <title>Sequencing the genomes of two abundant thermophiles in Great Basin hot springs: Thermocrinis jamiesonii and novel Chloroflexi Thermoflexus hugenholtzii.</title>
        <authorList>
            <person name="Hedlund B."/>
        </authorList>
    </citation>
    <scope>NUCLEOTIDE SEQUENCE [LARGE SCALE GENOMIC DNA]</scope>
    <source>
        <strain evidence="3 4">G233</strain>
    </source>
</reference>
<proteinExistence type="inferred from homology"/>
<organism evidence="3 4">
    <name type="scientific">Tepidiforma thermophila (strain KCTC 52669 / CGMCC 1.13589 / G233)</name>
    <dbReference type="NCBI Taxonomy" id="2761530"/>
    <lineage>
        <taxon>Bacteria</taxon>
        <taxon>Bacillati</taxon>
        <taxon>Chloroflexota</taxon>
        <taxon>Tepidiformia</taxon>
        <taxon>Tepidiformales</taxon>
        <taxon>Tepidiformaceae</taxon>
        <taxon>Tepidiforma</taxon>
    </lineage>
</organism>
<dbReference type="GO" id="GO:0016491">
    <property type="term" value="F:oxidoreductase activity"/>
    <property type="evidence" value="ECO:0007669"/>
    <property type="project" value="UniProtKB-KW"/>
</dbReference>
<evidence type="ECO:0000313" key="3">
    <source>
        <dbReference type="EMBL" id="PFG74561.1"/>
    </source>
</evidence>
<dbReference type="EMBL" id="PDJQ01000001">
    <property type="protein sequence ID" value="PFG74561.1"/>
    <property type="molecule type" value="Genomic_DNA"/>
</dbReference>
<comment type="caution">
    <text evidence="3">The sequence shown here is derived from an EMBL/GenBank/DDBJ whole genome shotgun (WGS) entry which is preliminary data.</text>
</comment>
<comment type="similarity">
    <text evidence="1">Belongs to the short-chain dehydrogenases/reductases (SDR) family.</text>
</comment>
<keyword evidence="4" id="KW-1185">Reference proteome</keyword>
<dbReference type="PANTHER" id="PTHR43669">
    <property type="entry name" value="5-KETO-D-GLUCONATE 5-REDUCTASE"/>
    <property type="match status" value="1"/>
</dbReference>
<dbReference type="Proteomes" id="UP000223071">
    <property type="component" value="Unassembled WGS sequence"/>
</dbReference>
<keyword evidence="2" id="KW-0560">Oxidoreductase</keyword>
<dbReference type="Pfam" id="PF00106">
    <property type="entry name" value="adh_short"/>
    <property type="match status" value="1"/>
</dbReference>
<protein>
    <submittedName>
        <fullName evidence="3">NAD(P)-dependent dehydrogenase (Short-subunit alcohol dehydrogenase family)</fullName>
    </submittedName>
</protein>